<reference evidence="2 3" key="1">
    <citation type="journal article" date="2019" name="Emerg. Microbes Infect.">
        <title>Comprehensive subspecies identification of 175 nontuberculous mycobacteria species based on 7547 genomic profiles.</title>
        <authorList>
            <person name="Matsumoto Y."/>
            <person name="Kinjo T."/>
            <person name="Motooka D."/>
            <person name="Nabeya D."/>
            <person name="Jung N."/>
            <person name="Uechi K."/>
            <person name="Horii T."/>
            <person name="Iida T."/>
            <person name="Fujita J."/>
            <person name="Nakamura S."/>
        </authorList>
    </citation>
    <scope>NUCLEOTIDE SEQUENCE [LARGE SCALE GENOMIC DNA]</scope>
    <source>
        <strain evidence="2 3">JCM 17423</strain>
    </source>
</reference>
<dbReference type="AlphaFoldDB" id="A0AAD1IP52"/>
<evidence type="ECO:0000313" key="3">
    <source>
        <dbReference type="Proteomes" id="UP000466607"/>
    </source>
</evidence>
<evidence type="ECO:0000313" key="2">
    <source>
        <dbReference type="EMBL" id="BBY15213.1"/>
    </source>
</evidence>
<protein>
    <recommendedName>
        <fullName evidence="4">Dihydrofolate reductase</fullName>
    </recommendedName>
</protein>
<feature type="compositionally biased region" description="Low complexity" evidence="1">
    <location>
        <begin position="51"/>
        <end position="67"/>
    </location>
</feature>
<proteinExistence type="predicted"/>
<dbReference type="EMBL" id="AP022586">
    <property type="protein sequence ID" value="BBY15213.1"/>
    <property type="molecule type" value="Genomic_DNA"/>
</dbReference>
<dbReference type="Proteomes" id="UP000466607">
    <property type="component" value="Chromosome"/>
</dbReference>
<evidence type="ECO:0000256" key="1">
    <source>
        <dbReference type="SAM" id="MobiDB-lite"/>
    </source>
</evidence>
<evidence type="ECO:0008006" key="4">
    <source>
        <dbReference type="Google" id="ProtNLM"/>
    </source>
</evidence>
<sequence length="94" mass="9802">MSTAVRRSPSGVGRLTHGFNVSVDGYIADAQGNIDWSVPSEELHQHCNDFEPPTETLTPPRSSSTSLVAGATPAGPIVQAGADRSFPGGTVLLR</sequence>
<organism evidence="2 3">
    <name type="scientific">Mycolicibacterium litorale</name>
    <dbReference type="NCBI Taxonomy" id="758802"/>
    <lineage>
        <taxon>Bacteria</taxon>
        <taxon>Bacillati</taxon>
        <taxon>Actinomycetota</taxon>
        <taxon>Actinomycetes</taxon>
        <taxon>Mycobacteriales</taxon>
        <taxon>Mycobacteriaceae</taxon>
        <taxon>Mycolicibacterium</taxon>
    </lineage>
</organism>
<accession>A0AAD1IP52</accession>
<name>A0AAD1IP52_9MYCO</name>
<feature type="region of interest" description="Disordered" evidence="1">
    <location>
        <begin position="49"/>
        <end position="83"/>
    </location>
</feature>
<keyword evidence="3" id="KW-1185">Reference proteome</keyword>
<gene>
    <name evidence="2" type="ORF">MLIT_08050</name>
</gene>